<dbReference type="Pfam" id="PF01844">
    <property type="entry name" value="HNH"/>
    <property type="match status" value="1"/>
</dbReference>
<evidence type="ECO:0000313" key="2">
    <source>
        <dbReference type="EMBL" id="RWY36399.1"/>
    </source>
</evidence>
<protein>
    <submittedName>
        <fullName evidence="2">HNH endonuclease</fullName>
    </submittedName>
</protein>
<feature type="domain" description="HNH nuclease" evidence="1">
    <location>
        <begin position="42"/>
        <end position="92"/>
    </location>
</feature>
<name>A0A3S3VIA8_9RHOB</name>
<dbReference type="EMBL" id="SBLC01000061">
    <property type="protein sequence ID" value="RWY36399.1"/>
    <property type="molecule type" value="Genomic_DNA"/>
</dbReference>
<gene>
    <name evidence="2" type="ORF">EP867_18055</name>
</gene>
<dbReference type="Proteomes" id="UP000287168">
    <property type="component" value="Unassembled WGS sequence"/>
</dbReference>
<dbReference type="InterPro" id="IPR003615">
    <property type="entry name" value="HNH_nuc"/>
</dbReference>
<dbReference type="GO" id="GO:0004519">
    <property type="term" value="F:endonuclease activity"/>
    <property type="evidence" value="ECO:0007669"/>
    <property type="project" value="UniProtKB-KW"/>
</dbReference>
<evidence type="ECO:0000313" key="3">
    <source>
        <dbReference type="Proteomes" id="UP000287168"/>
    </source>
</evidence>
<proteinExistence type="predicted"/>
<dbReference type="PANTHER" id="PTHR33877:SF2">
    <property type="entry name" value="OS07G0170200 PROTEIN"/>
    <property type="match status" value="1"/>
</dbReference>
<dbReference type="Gene3D" id="1.10.30.50">
    <property type="match status" value="1"/>
</dbReference>
<keyword evidence="2" id="KW-0540">Nuclease</keyword>
<keyword evidence="3" id="KW-1185">Reference proteome</keyword>
<organism evidence="2 3">
    <name type="scientific">Falsigemmobacter intermedius</name>
    <dbReference type="NCBI Taxonomy" id="1553448"/>
    <lineage>
        <taxon>Bacteria</taxon>
        <taxon>Pseudomonadati</taxon>
        <taxon>Pseudomonadota</taxon>
        <taxon>Alphaproteobacteria</taxon>
        <taxon>Rhodobacterales</taxon>
        <taxon>Paracoccaceae</taxon>
        <taxon>Falsigemmobacter</taxon>
    </lineage>
</organism>
<dbReference type="InterPro" id="IPR002711">
    <property type="entry name" value="HNH"/>
</dbReference>
<evidence type="ECO:0000259" key="1">
    <source>
        <dbReference type="SMART" id="SM00507"/>
    </source>
</evidence>
<sequence length="111" mass="12776">MLISCGDGSYIQPDIWRFVELHERSSAASYQTGYRKTKISKSLRLMIFERDGNRCHYCGSDRQLTIDHIIPERDGGSHEPDNLLTACKSCNCSKGTKPYDEFVAWREEVQQ</sequence>
<dbReference type="InterPro" id="IPR052892">
    <property type="entry name" value="NA-targeting_endonuclease"/>
</dbReference>
<reference evidence="2 3" key="1">
    <citation type="journal article" date="2015" name="Int. J. Syst. Evol. Microbiol.">
        <title>Gemmobacter intermedius sp. nov., isolated from a white stork (Ciconia ciconia).</title>
        <authorList>
            <person name="Kampfer P."/>
            <person name="Jerzak L."/>
            <person name="Wilharm G."/>
            <person name="Golke J."/>
            <person name="Busse H.J."/>
            <person name="Glaeser S.P."/>
        </authorList>
    </citation>
    <scope>NUCLEOTIDE SEQUENCE [LARGE SCALE GENOMIC DNA]</scope>
    <source>
        <strain evidence="2 3">119/4</strain>
    </source>
</reference>
<accession>A0A3S3VIA8</accession>
<dbReference type="AlphaFoldDB" id="A0A3S3VIA8"/>
<dbReference type="CDD" id="cd00085">
    <property type="entry name" value="HNHc"/>
    <property type="match status" value="1"/>
</dbReference>
<comment type="caution">
    <text evidence="2">The sequence shown here is derived from an EMBL/GenBank/DDBJ whole genome shotgun (WGS) entry which is preliminary data.</text>
</comment>
<dbReference type="SMART" id="SM00507">
    <property type="entry name" value="HNHc"/>
    <property type="match status" value="1"/>
</dbReference>
<keyword evidence="2" id="KW-0378">Hydrolase</keyword>
<dbReference type="OrthoDB" id="5292295at2"/>
<dbReference type="PANTHER" id="PTHR33877">
    <property type="entry name" value="SLL1193 PROTEIN"/>
    <property type="match status" value="1"/>
</dbReference>
<keyword evidence="2" id="KW-0255">Endonuclease</keyword>